<dbReference type="AlphaFoldDB" id="A0A392MRE4"/>
<sequence>MKFEEYNMTVEYYRVPFLNPTGRPPLNSPNDIKMTIRLDELHWHSNKWKGADVLVFNSGHWWNSDKTIKSGNYFQERGKVNMTMTVEEAFRRSLQTWKSWAL</sequence>
<gene>
    <name evidence="3" type="ORF">A2U01_0010917</name>
</gene>
<feature type="domain" description="Trichome birefringence-like C-terminal" evidence="2">
    <location>
        <begin position="1"/>
        <end position="101"/>
    </location>
</feature>
<dbReference type="InterPro" id="IPR026057">
    <property type="entry name" value="TBL_C"/>
</dbReference>
<accession>A0A392MRE4</accession>
<evidence type="ECO:0000256" key="1">
    <source>
        <dbReference type="ARBA" id="ARBA00007727"/>
    </source>
</evidence>
<feature type="non-terminal residue" evidence="3">
    <location>
        <position position="102"/>
    </location>
</feature>
<keyword evidence="4" id="KW-1185">Reference proteome</keyword>
<comment type="caution">
    <text evidence="3">The sequence shown here is derived from an EMBL/GenBank/DDBJ whole genome shotgun (WGS) entry which is preliminary data.</text>
</comment>
<comment type="similarity">
    <text evidence="1">Belongs to the PC-esterase family. TBL subfamily.</text>
</comment>
<dbReference type="GO" id="GO:0016413">
    <property type="term" value="F:O-acetyltransferase activity"/>
    <property type="evidence" value="ECO:0007669"/>
    <property type="project" value="InterPro"/>
</dbReference>
<organism evidence="3 4">
    <name type="scientific">Trifolium medium</name>
    <dbReference type="NCBI Taxonomy" id="97028"/>
    <lineage>
        <taxon>Eukaryota</taxon>
        <taxon>Viridiplantae</taxon>
        <taxon>Streptophyta</taxon>
        <taxon>Embryophyta</taxon>
        <taxon>Tracheophyta</taxon>
        <taxon>Spermatophyta</taxon>
        <taxon>Magnoliopsida</taxon>
        <taxon>eudicotyledons</taxon>
        <taxon>Gunneridae</taxon>
        <taxon>Pentapetalae</taxon>
        <taxon>rosids</taxon>
        <taxon>fabids</taxon>
        <taxon>Fabales</taxon>
        <taxon>Fabaceae</taxon>
        <taxon>Papilionoideae</taxon>
        <taxon>50 kb inversion clade</taxon>
        <taxon>NPAAA clade</taxon>
        <taxon>Hologalegina</taxon>
        <taxon>IRL clade</taxon>
        <taxon>Trifolieae</taxon>
        <taxon>Trifolium</taxon>
    </lineage>
</organism>
<dbReference type="PANTHER" id="PTHR32285:SF53">
    <property type="entry name" value="PROTEIN TRICHOME BIREFRINGENCE-LIKE 9"/>
    <property type="match status" value="1"/>
</dbReference>
<name>A0A392MRE4_9FABA</name>
<evidence type="ECO:0000313" key="3">
    <source>
        <dbReference type="EMBL" id="MCH90011.1"/>
    </source>
</evidence>
<protein>
    <submittedName>
        <fullName evidence="3">Protein YLS7-like</fullName>
    </submittedName>
</protein>
<reference evidence="3 4" key="1">
    <citation type="journal article" date="2018" name="Front. Plant Sci.">
        <title>Red Clover (Trifolium pratense) and Zigzag Clover (T. medium) - A Picture of Genomic Similarities and Differences.</title>
        <authorList>
            <person name="Dluhosova J."/>
            <person name="Istvanek J."/>
            <person name="Nedelnik J."/>
            <person name="Repkova J."/>
        </authorList>
    </citation>
    <scope>NUCLEOTIDE SEQUENCE [LARGE SCALE GENOMIC DNA]</scope>
    <source>
        <strain evidence="4">cv. 10/8</strain>
        <tissue evidence="3">Leaf</tissue>
    </source>
</reference>
<dbReference type="EMBL" id="LXQA010017410">
    <property type="protein sequence ID" value="MCH90011.1"/>
    <property type="molecule type" value="Genomic_DNA"/>
</dbReference>
<proteinExistence type="inferred from homology"/>
<dbReference type="Pfam" id="PF13839">
    <property type="entry name" value="PC-Esterase"/>
    <property type="match status" value="1"/>
</dbReference>
<dbReference type="GO" id="GO:0005794">
    <property type="term" value="C:Golgi apparatus"/>
    <property type="evidence" value="ECO:0007669"/>
    <property type="project" value="TreeGrafter"/>
</dbReference>
<evidence type="ECO:0000259" key="2">
    <source>
        <dbReference type="Pfam" id="PF13839"/>
    </source>
</evidence>
<dbReference type="PANTHER" id="PTHR32285">
    <property type="entry name" value="PROTEIN TRICHOME BIREFRINGENCE-LIKE 9-RELATED"/>
    <property type="match status" value="1"/>
</dbReference>
<evidence type="ECO:0000313" key="4">
    <source>
        <dbReference type="Proteomes" id="UP000265520"/>
    </source>
</evidence>
<dbReference type="InterPro" id="IPR029962">
    <property type="entry name" value="TBL"/>
</dbReference>
<dbReference type="Proteomes" id="UP000265520">
    <property type="component" value="Unassembled WGS sequence"/>
</dbReference>